<sequence>MPWVSGGGGSTGIGISDGRAAGVAAGVGTGMYGSDGGGVVSTTRRCSRLPRGQGSSFCTVTAPSAAVQR</sequence>
<evidence type="ECO:0000313" key="2">
    <source>
        <dbReference type="Proteomes" id="UP001334501"/>
    </source>
</evidence>
<protein>
    <submittedName>
        <fullName evidence="1">Uncharacterized protein</fullName>
    </submittedName>
</protein>
<keyword evidence="2" id="KW-1185">Reference proteome</keyword>
<gene>
    <name evidence="1" type="ORF">SNE33_11835</name>
</gene>
<name>A0ABU7YTA6_9GAMM</name>
<evidence type="ECO:0000313" key="1">
    <source>
        <dbReference type="EMBL" id="MEG3158557.1"/>
    </source>
</evidence>
<organism evidence="1 2">
    <name type="scientific">Lysobacter zhanggongensis</name>
    <dbReference type="NCBI Taxonomy" id="1774951"/>
    <lineage>
        <taxon>Bacteria</taxon>
        <taxon>Pseudomonadati</taxon>
        <taxon>Pseudomonadota</taxon>
        <taxon>Gammaproteobacteria</taxon>
        <taxon>Lysobacterales</taxon>
        <taxon>Lysobacteraceae</taxon>
        <taxon>Lysobacter</taxon>
    </lineage>
</organism>
<reference evidence="1 2" key="1">
    <citation type="journal article" date="2017" name="Curr. Microbiol.">
        <title>Lysobacter zhanggongensis sp. nov. Isolated from a Pit Mud.</title>
        <authorList>
            <person name="Zhang X.F."/>
            <person name="Wang H.H."/>
            <person name="Sun X.Y."/>
            <person name="Pan C.M."/>
        </authorList>
    </citation>
    <scope>NUCLEOTIDE SEQUENCE [LARGE SCALE GENOMIC DNA]</scope>
    <source>
        <strain evidence="1 2">ZGLJ7-1</strain>
    </source>
</reference>
<accession>A0ABU7YTA6</accession>
<dbReference type="EMBL" id="JAXGFO010000094">
    <property type="protein sequence ID" value="MEG3158557.1"/>
    <property type="molecule type" value="Genomic_DNA"/>
</dbReference>
<dbReference type="RefSeq" id="WP_412700447.1">
    <property type="nucleotide sequence ID" value="NZ_JAXGFO010000094.1"/>
</dbReference>
<dbReference type="Proteomes" id="UP001334501">
    <property type="component" value="Unassembled WGS sequence"/>
</dbReference>
<proteinExistence type="predicted"/>
<comment type="caution">
    <text evidence="1">The sequence shown here is derived from an EMBL/GenBank/DDBJ whole genome shotgun (WGS) entry which is preliminary data.</text>
</comment>